<dbReference type="AlphaFoldDB" id="A0A818V173"/>
<accession>A0A818V173</accession>
<comment type="caution">
    <text evidence="1">The sequence shown here is derived from an EMBL/GenBank/DDBJ whole genome shotgun (WGS) entry which is preliminary data.</text>
</comment>
<evidence type="ECO:0000313" key="1">
    <source>
        <dbReference type="EMBL" id="CAF3702624.1"/>
    </source>
</evidence>
<dbReference type="EMBL" id="CAJOAZ010000722">
    <property type="protein sequence ID" value="CAF3702624.1"/>
    <property type="molecule type" value="Genomic_DNA"/>
</dbReference>
<name>A0A818V173_9BILA</name>
<protein>
    <submittedName>
        <fullName evidence="1">Uncharacterized protein</fullName>
    </submittedName>
</protein>
<proteinExistence type="predicted"/>
<gene>
    <name evidence="1" type="ORF">OXD698_LOCUS12389</name>
</gene>
<reference evidence="1" key="1">
    <citation type="submission" date="2021-02" db="EMBL/GenBank/DDBJ databases">
        <authorList>
            <person name="Nowell W R."/>
        </authorList>
    </citation>
    <scope>NUCLEOTIDE SEQUENCE</scope>
</reference>
<evidence type="ECO:0000313" key="2">
    <source>
        <dbReference type="Proteomes" id="UP000663844"/>
    </source>
</evidence>
<dbReference type="Gene3D" id="1.20.58.70">
    <property type="match status" value="1"/>
</dbReference>
<dbReference type="Proteomes" id="UP000663844">
    <property type="component" value="Unassembled WGS sequence"/>
</dbReference>
<sequence>MHTWRSNNPPKKQGRHSYSLEQFDKENLRSNSSYEMTKDRLEELRKNVSFIRNRFNIVYLPSGVEKYGDDHDHSIDKHPTLIDIEDEFMNDVHRKADSLGEDIERLSELIISIEYVHNAILQEPQPNIQNINELEEKRLKMRHLGNTIRNNFNQMKEMQGLEANTARSKSTKHIIDKLFDNEHPFLYPKNLFEFIDLYADYFGVFDIFYKQKLDKLTIEDHINKAAEYLETIPDTLPPKNSNRFPKRGSKIISFKAYCGLAEL</sequence>
<organism evidence="1 2">
    <name type="scientific">Adineta steineri</name>
    <dbReference type="NCBI Taxonomy" id="433720"/>
    <lineage>
        <taxon>Eukaryota</taxon>
        <taxon>Metazoa</taxon>
        <taxon>Spiralia</taxon>
        <taxon>Gnathifera</taxon>
        <taxon>Rotifera</taxon>
        <taxon>Eurotatoria</taxon>
        <taxon>Bdelloidea</taxon>
        <taxon>Adinetida</taxon>
        <taxon>Adinetidae</taxon>
        <taxon>Adineta</taxon>
    </lineage>
</organism>